<proteinExistence type="predicted"/>
<feature type="transmembrane region" description="Helical" evidence="1">
    <location>
        <begin position="62"/>
        <end position="84"/>
    </location>
</feature>
<comment type="caution">
    <text evidence="2">The sequence shown here is derived from an EMBL/GenBank/DDBJ whole genome shotgun (WGS) entry which is preliminary data.</text>
</comment>
<keyword evidence="1" id="KW-0812">Transmembrane</keyword>
<protein>
    <submittedName>
        <fullName evidence="2">Uncharacterized protein</fullName>
    </submittedName>
</protein>
<evidence type="ECO:0000313" key="2">
    <source>
        <dbReference type="EMBL" id="TWT59293.1"/>
    </source>
</evidence>
<keyword evidence="3" id="KW-1185">Reference proteome</keyword>
<gene>
    <name evidence="2" type="ORF">CA85_39890</name>
</gene>
<keyword evidence="1" id="KW-0472">Membrane</keyword>
<feature type="transmembrane region" description="Helical" evidence="1">
    <location>
        <begin position="38"/>
        <end position="56"/>
    </location>
</feature>
<dbReference type="AlphaFoldDB" id="A0A5C5XAG7"/>
<accession>A0A5C5XAG7</accession>
<organism evidence="2 3">
    <name type="scientific">Allorhodopirellula solitaria</name>
    <dbReference type="NCBI Taxonomy" id="2527987"/>
    <lineage>
        <taxon>Bacteria</taxon>
        <taxon>Pseudomonadati</taxon>
        <taxon>Planctomycetota</taxon>
        <taxon>Planctomycetia</taxon>
        <taxon>Pirellulales</taxon>
        <taxon>Pirellulaceae</taxon>
        <taxon>Allorhodopirellula</taxon>
    </lineage>
</organism>
<evidence type="ECO:0000313" key="3">
    <source>
        <dbReference type="Proteomes" id="UP000318053"/>
    </source>
</evidence>
<dbReference type="RefSeq" id="WP_146392873.1">
    <property type="nucleotide sequence ID" value="NZ_SJPK01000011.1"/>
</dbReference>
<name>A0A5C5XAG7_9BACT</name>
<sequence length="91" mass="9610">MISKLISAATVALASIAWLAIAWFTWPSKEMIAPEETGEIGFLGIVVVTKYIGYILRAAASILLASVSFSAVLTLSIIAVDAVANRADRLS</sequence>
<keyword evidence="1" id="KW-1133">Transmembrane helix</keyword>
<dbReference type="EMBL" id="SJPK01000011">
    <property type="protein sequence ID" value="TWT59293.1"/>
    <property type="molecule type" value="Genomic_DNA"/>
</dbReference>
<feature type="transmembrane region" description="Helical" evidence="1">
    <location>
        <begin position="6"/>
        <end position="26"/>
    </location>
</feature>
<evidence type="ECO:0000256" key="1">
    <source>
        <dbReference type="SAM" id="Phobius"/>
    </source>
</evidence>
<dbReference type="Proteomes" id="UP000318053">
    <property type="component" value="Unassembled WGS sequence"/>
</dbReference>
<reference evidence="2 3" key="1">
    <citation type="submission" date="2019-02" db="EMBL/GenBank/DDBJ databases">
        <title>Deep-cultivation of Planctomycetes and their phenomic and genomic characterization uncovers novel biology.</title>
        <authorList>
            <person name="Wiegand S."/>
            <person name="Jogler M."/>
            <person name="Boedeker C."/>
            <person name="Pinto D."/>
            <person name="Vollmers J."/>
            <person name="Rivas-Marin E."/>
            <person name="Kohn T."/>
            <person name="Peeters S.H."/>
            <person name="Heuer A."/>
            <person name="Rast P."/>
            <person name="Oberbeckmann S."/>
            <person name="Bunk B."/>
            <person name="Jeske O."/>
            <person name="Meyerdierks A."/>
            <person name="Storesund J.E."/>
            <person name="Kallscheuer N."/>
            <person name="Luecker S."/>
            <person name="Lage O.M."/>
            <person name="Pohl T."/>
            <person name="Merkel B.J."/>
            <person name="Hornburger P."/>
            <person name="Mueller R.-W."/>
            <person name="Bruemmer F."/>
            <person name="Labrenz M."/>
            <person name="Spormann A.M."/>
            <person name="Op Den Camp H."/>
            <person name="Overmann J."/>
            <person name="Amann R."/>
            <person name="Jetten M.S.M."/>
            <person name="Mascher T."/>
            <person name="Medema M.H."/>
            <person name="Devos D.P."/>
            <person name="Kaster A.-K."/>
            <person name="Ovreas L."/>
            <person name="Rohde M."/>
            <person name="Galperin M.Y."/>
            <person name="Jogler C."/>
        </authorList>
    </citation>
    <scope>NUCLEOTIDE SEQUENCE [LARGE SCALE GENOMIC DNA]</scope>
    <source>
        <strain evidence="2 3">CA85</strain>
    </source>
</reference>